<dbReference type="NCBIfam" id="TIGR00505">
    <property type="entry name" value="ribA"/>
    <property type="match status" value="1"/>
</dbReference>
<comment type="catalytic activity">
    <reaction evidence="1 20">
        <text>D-ribulose 5-phosphate = (2S)-2-hydroxy-3-oxobutyl phosphate + formate + H(+)</text>
        <dbReference type="Rhea" id="RHEA:18457"/>
        <dbReference type="ChEBI" id="CHEBI:15378"/>
        <dbReference type="ChEBI" id="CHEBI:15740"/>
        <dbReference type="ChEBI" id="CHEBI:58121"/>
        <dbReference type="ChEBI" id="CHEBI:58830"/>
        <dbReference type="EC" id="4.1.99.12"/>
    </reaction>
</comment>
<feature type="binding site" evidence="20">
    <location>
        <position position="325"/>
    </location>
    <ligand>
        <name>GTP</name>
        <dbReference type="ChEBI" id="CHEBI:37565"/>
    </ligand>
</feature>
<reference evidence="23" key="1">
    <citation type="submission" date="2009-01" db="EMBL/GenBank/DDBJ databases">
        <title>Complete sequence of Anaeromyxobacter dehalogenans 2CP-1.</title>
        <authorList>
            <consortium name="US DOE Joint Genome Institute"/>
            <person name="Lucas S."/>
            <person name="Copeland A."/>
            <person name="Lapidus A."/>
            <person name="Glavina del Rio T."/>
            <person name="Dalin E."/>
            <person name="Tice H."/>
            <person name="Bruce D."/>
            <person name="Goodwin L."/>
            <person name="Pitluck S."/>
            <person name="Saunders E."/>
            <person name="Brettin T."/>
            <person name="Detter J.C."/>
            <person name="Han C."/>
            <person name="Larimer F."/>
            <person name="Land M."/>
            <person name="Hauser L."/>
            <person name="Kyrpides N."/>
            <person name="Ovchinnikova G."/>
            <person name="Beliaev A.S."/>
            <person name="Richardson P."/>
        </authorList>
    </citation>
    <scope>NUCLEOTIDE SEQUENCE</scope>
    <source>
        <strain evidence="23">2CP-1</strain>
    </source>
</reference>
<evidence type="ECO:0000256" key="18">
    <source>
        <dbReference type="ARBA" id="ARBA00043932"/>
    </source>
</evidence>
<comment type="cofactor">
    <cofactor evidence="2">
        <name>Mn(2+)</name>
        <dbReference type="ChEBI" id="CHEBI:29035"/>
    </cofactor>
</comment>
<dbReference type="InterPro" id="IPR032677">
    <property type="entry name" value="GTP_cyclohydro_II"/>
</dbReference>
<evidence type="ECO:0000313" key="23">
    <source>
        <dbReference type="EMBL" id="ACL66261.1"/>
    </source>
</evidence>
<accession>B8JEW5</accession>
<comment type="cofactor">
    <cofactor evidence="20">
        <name>Zn(2+)</name>
        <dbReference type="ChEBI" id="CHEBI:29105"/>
    </cofactor>
    <text evidence="20">Binds 1 zinc ion per subunit.</text>
</comment>
<feature type="binding site" evidence="20">
    <location>
        <position position="34"/>
    </location>
    <ligand>
        <name>Mg(2+)</name>
        <dbReference type="ChEBI" id="CHEBI:18420"/>
        <label>2</label>
    </ligand>
</feature>
<evidence type="ECO:0000256" key="4">
    <source>
        <dbReference type="ARBA" id="ARBA00004853"/>
    </source>
</evidence>
<gene>
    <name evidence="20" type="primary">ribBA</name>
    <name evidence="23" type="ordered locus">A2cp1_2924</name>
</gene>
<evidence type="ECO:0000256" key="14">
    <source>
        <dbReference type="ARBA" id="ARBA00023134"/>
    </source>
</evidence>
<comment type="caution">
    <text evidence="20">Lacks conserved residue(s) required for the propagation of feature annotation.</text>
</comment>
<keyword evidence="16 20" id="KW-0456">Lyase</keyword>
<dbReference type="NCBIfam" id="NF001591">
    <property type="entry name" value="PRK00393.1"/>
    <property type="match status" value="1"/>
</dbReference>
<feature type="binding site" evidence="20">
    <location>
        <position position="276"/>
    </location>
    <ligand>
        <name>Zn(2+)</name>
        <dbReference type="ChEBI" id="CHEBI:29105"/>
        <note>catalytic</note>
    </ligand>
</feature>
<feature type="binding site" evidence="20">
    <location>
        <position position="34"/>
    </location>
    <ligand>
        <name>Mg(2+)</name>
        <dbReference type="ChEBI" id="CHEBI:18420"/>
        <label>1</label>
    </ligand>
</feature>
<evidence type="ECO:0000256" key="1">
    <source>
        <dbReference type="ARBA" id="ARBA00000141"/>
    </source>
</evidence>
<evidence type="ECO:0000256" key="12">
    <source>
        <dbReference type="ARBA" id="ARBA00022833"/>
    </source>
</evidence>
<comment type="cofactor">
    <cofactor evidence="20">
        <name>Mg(2+)</name>
        <dbReference type="ChEBI" id="CHEBI:18420"/>
    </cofactor>
    <cofactor evidence="20">
        <name>Mn(2+)</name>
        <dbReference type="ChEBI" id="CHEBI:29035"/>
    </cofactor>
    <text evidence="20">Binds 2 divalent metal cations per subunit. Magnesium or manganese.</text>
</comment>
<feature type="active site" description="Nucleophile; for GTP cyclohydrolase activity" evidence="20">
    <location>
        <position position="339"/>
    </location>
</feature>
<dbReference type="GO" id="GO:0005829">
    <property type="term" value="C:cytosol"/>
    <property type="evidence" value="ECO:0007669"/>
    <property type="project" value="TreeGrafter"/>
</dbReference>
<evidence type="ECO:0000313" key="24">
    <source>
        <dbReference type="Proteomes" id="UP000007089"/>
    </source>
</evidence>
<evidence type="ECO:0000256" key="15">
    <source>
        <dbReference type="ARBA" id="ARBA00023211"/>
    </source>
</evidence>
<evidence type="ECO:0000259" key="22">
    <source>
        <dbReference type="Pfam" id="PF00925"/>
    </source>
</evidence>
<dbReference type="FunFam" id="3.90.870.10:FF:000001">
    <property type="entry name" value="Riboflavin biosynthesis protein RibBA"/>
    <property type="match status" value="1"/>
</dbReference>
<feature type="binding site" evidence="20">
    <location>
        <position position="281"/>
    </location>
    <ligand>
        <name>GTP</name>
        <dbReference type="ChEBI" id="CHEBI:37565"/>
    </ligand>
</feature>
<keyword evidence="15 20" id="KW-0464">Manganese</keyword>
<dbReference type="EMBL" id="CP001359">
    <property type="protein sequence ID" value="ACL66261.1"/>
    <property type="molecule type" value="Genomic_DNA"/>
</dbReference>
<dbReference type="PANTHER" id="PTHR21327">
    <property type="entry name" value="GTP CYCLOHYDROLASE II-RELATED"/>
    <property type="match status" value="1"/>
</dbReference>
<feature type="binding site" evidence="20">
    <location>
        <position position="360"/>
    </location>
    <ligand>
        <name>GTP</name>
        <dbReference type="ChEBI" id="CHEBI:37565"/>
    </ligand>
</feature>
<feature type="compositionally biased region" description="Basic residues" evidence="21">
    <location>
        <begin position="425"/>
        <end position="442"/>
    </location>
</feature>
<dbReference type="InterPro" id="IPR000926">
    <property type="entry name" value="RibA"/>
</dbReference>
<dbReference type="HAMAP" id="MF_00180">
    <property type="entry name" value="RibB"/>
    <property type="match status" value="1"/>
</dbReference>
<keyword evidence="9 20" id="KW-0479">Metal-binding</keyword>
<feature type="site" description="Essential for DHBP synthase activity" evidence="20">
    <location>
        <position position="134"/>
    </location>
</feature>
<feature type="binding site" evidence="20">
    <location>
        <position position="265"/>
    </location>
    <ligand>
        <name>Zn(2+)</name>
        <dbReference type="ChEBI" id="CHEBI:29105"/>
        <note>catalytic</note>
    </ligand>
</feature>
<evidence type="ECO:0000256" key="17">
    <source>
        <dbReference type="ARBA" id="ARBA00023268"/>
    </source>
</evidence>
<comment type="pathway">
    <text evidence="4 20">Cofactor biosynthesis; riboflavin biosynthesis; 5-amino-6-(D-ribitylamino)uracil from GTP: step 1/4.</text>
</comment>
<evidence type="ECO:0000256" key="5">
    <source>
        <dbReference type="ARBA" id="ARBA00004904"/>
    </source>
</evidence>
<name>B8JEW5_ANAD2</name>
<sequence length="442" mass="48168">MTEHAQHAVDSVEKAIAYLRAGKMVILTDDEDRENEGDLCLAAEKVTPAAVNFMARYGRGLVCLSLTEEKVRQLRLPLMVDETANTSGFGTAFTVSIEARQGVSTGISAKDRAHTILTAVADGCRPEDLARPGHVFPLRARKGGVLVRAGQTEGSVDLARLAGLKPAGVICEVMNDDGTMARMPELEKLSRAHDLPIVSVADLISYRMMKDTLVRRAAEAPLPTEHGEYRAVAYENDVDRHQHVALVKGKWRPNEAVLVRVHSKCLTGDVFGSERCDCGPQLHAALDQIDRAGKGVLLYLDQEGRGIGLANKLKAYNLQDEGYDTAEANVRLGFKPDLRDYGIGAQILRDLGVRKMRLLTNNPKKIIGLEGYGLEVVERVAIEMPATRRNRAYLITKRDKMGHLLTLAPVAAAAAARAPAAPARAAKRRRPAPASRKGKGRR</sequence>
<dbReference type="Proteomes" id="UP000007089">
    <property type="component" value="Chromosome"/>
</dbReference>
<feature type="binding site" evidence="20">
    <location>
        <begin position="260"/>
        <end position="264"/>
    </location>
    <ligand>
        <name>GTP</name>
        <dbReference type="ChEBI" id="CHEBI:37565"/>
    </ligand>
</feature>
<feature type="binding site" evidence="20">
    <location>
        <position position="38"/>
    </location>
    <ligand>
        <name>D-ribulose 5-phosphate</name>
        <dbReference type="ChEBI" id="CHEBI:58121"/>
    </ligand>
</feature>
<dbReference type="GO" id="GO:0000287">
    <property type="term" value="F:magnesium ion binding"/>
    <property type="evidence" value="ECO:0007669"/>
    <property type="project" value="UniProtKB-UniRule"/>
</dbReference>
<feature type="region of interest" description="GTP cyclohydrolase II" evidence="20">
    <location>
        <begin position="210"/>
        <end position="442"/>
    </location>
</feature>
<dbReference type="KEGG" id="acp:A2cp1_2924"/>
<evidence type="ECO:0000256" key="13">
    <source>
        <dbReference type="ARBA" id="ARBA00022842"/>
    </source>
</evidence>
<dbReference type="Pfam" id="PF00925">
    <property type="entry name" value="GTP_cyclohydro2"/>
    <property type="match status" value="1"/>
</dbReference>
<dbReference type="UniPathway" id="UPA00275">
    <property type="reaction ID" value="UER00399"/>
</dbReference>
<dbReference type="InterPro" id="IPR036144">
    <property type="entry name" value="RibA-like_sf"/>
</dbReference>
<keyword evidence="24" id="KW-1185">Reference proteome</keyword>
<comment type="function">
    <text evidence="3 20">Catalyzes the conversion of D-ribulose 5-phosphate to formate and 3,4-dihydroxy-2-butanone 4-phosphate.</text>
</comment>
<dbReference type="EC" id="3.5.4.25" evidence="20"/>
<dbReference type="PANTHER" id="PTHR21327:SF18">
    <property type="entry name" value="3,4-DIHYDROXY-2-BUTANONE 4-PHOSPHATE SYNTHASE"/>
    <property type="match status" value="1"/>
</dbReference>
<dbReference type="HOGENOM" id="CLU_020273_1_2_7"/>
<proteinExistence type="inferred from homology"/>
<dbReference type="Pfam" id="PF00926">
    <property type="entry name" value="DHBP_synthase"/>
    <property type="match status" value="1"/>
</dbReference>
<dbReference type="NCBIfam" id="TIGR00506">
    <property type="entry name" value="ribB"/>
    <property type="match status" value="1"/>
</dbReference>
<feature type="site" description="Essential for DHBP synthase activity" evidence="20">
    <location>
        <position position="172"/>
    </location>
</feature>
<evidence type="ECO:0000256" key="3">
    <source>
        <dbReference type="ARBA" id="ARBA00002284"/>
    </source>
</evidence>
<dbReference type="GO" id="GO:0030145">
    <property type="term" value="F:manganese ion binding"/>
    <property type="evidence" value="ECO:0007669"/>
    <property type="project" value="UniProtKB-UniRule"/>
</dbReference>
<dbReference type="GO" id="GO:0003935">
    <property type="term" value="F:GTP cyclohydrolase II activity"/>
    <property type="evidence" value="ECO:0007669"/>
    <property type="project" value="UniProtKB-UniRule"/>
</dbReference>
<dbReference type="InterPro" id="IPR000422">
    <property type="entry name" value="DHBP_synthase_RibB"/>
</dbReference>
<dbReference type="HAMAP" id="MF_01283">
    <property type="entry name" value="RibBA"/>
    <property type="match status" value="1"/>
</dbReference>
<dbReference type="SUPFAM" id="SSF55821">
    <property type="entry name" value="YrdC/RibB"/>
    <property type="match status" value="1"/>
</dbReference>
<feature type="region of interest" description="Disordered" evidence="21">
    <location>
        <begin position="419"/>
        <end position="442"/>
    </location>
</feature>
<dbReference type="InterPro" id="IPR017945">
    <property type="entry name" value="DHBP_synth_RibB-like_a/b_dom"/>
</dbReference>
<evidence type="ECO:0000256" key="10">
    <source>
        <dbReference type="ARBA" id="ARBA00022741"/>
    </source>
</evidence>
<keyword evidence="10 20" id="KW-0547">Nucleotide-binding</keyword>
<feature type="binding site" evidence="20">
    <location>
        <begin position="303"/>
        <end position="305"/>
    </location>
    <ligand>
        <name>GTP</name>
        <dbReference type="ChEBI" id="CHEBI:37565"/>
    </ligand>
</feature>
<organism evidence="23 24">
    <name type="scientific">Anaeromyxobacter dehalogenans (strain ATCC BAA-258 / DSM 21875 / 2CP-1)</name>
    <dbReference type="NCBI Taxonomy" id="455488"/>
    <lineage>
        <taxon>Bacteria</taxon>
        <taxon>Pseudomonadati</taxon>
        <taxon>Myxococcota</taxon>
        <taxon>Myxococcia</taxon>
        <taxon>Myxococcales</taxon>
        <taxon>Cystobacterineae</taxon>
        <taxon>Anaeromyxobacteraceae</taxon>
        <taxon>Anaeromyxobacter</taxon>
    </lineage>
</organism>
<evidence type="ECO:0000256" key="2">
    <source>
        <dbReference type="ARBA" id="ARBA00001936"/>
    </source>
</evidence>
<dbReference type="FunFam" id="3.40.50.10990:FF:000001">
    <property type="entry name" value="Riboflavin biosynthesis protein RibBA"/>
    <property type="match status" value="1"/>
</dbReference>
<keyword evidence="8 20" id="KW-0686">Riboflavin biosynthesis</keyword>
<dbReference type="NCBIfam" id="NF006803">
    <property type="entry name" value="PRK09311.1"/>
    <property type="match status" value="1"/>
</dbReference>
<comment type="similarity">
    <text evidence="7 20">In the C-terminal section; belongs to the GTP cyclohydrolase II family.</text>
</comment>
<evidence type="ECO:0000256" key="9">
    <source>
        <dbReference type="ARBA" id="ARBA00022723"/>
    </source>
</evidence>
<comment type="pathway">
    <text evidence="5 20">Cofactor biosynthesis; riboflavin biosynthesis; 2-hydroxy-3-oxobutyl phosphate from D-ribulose 5-phosphate: step 1/1.</text>
</comment>
<feature type="region of interest" description="DHBP synthase" evidence="20">
    <location>
        <begin position="1"/>
        <end position="209"/>
    </location>
</feature>
<keyword evidence="13 20" id="KW-0460">Magnesium</keyword>
<keyword evidence="11 20" id="KW-0378">Hydrolase</keyword>
<keyword evidence="14 20" id="KW-0342">GTP-binding</keyword>
<feature type="active site" description="Proton acceptor; for GTP cyclohydrolase activity" evidence="20">
    <location>
        <position position="337"/>
    </location>
</feature>
<dbReference type="GO" id="GO:0009231">
    <property type="term" value="P:riboflavin biosynthetic process"/>
    <property type="evidence" value="ECO:0007669"/>
    <property type="project" value="UniProtKB-UniRule"/>
</dbReference>
<feature type="binding site" evidence="20">
    <location>
        <position position="365"/>
    </location>
    <ligand>
        <name>GTP</name>
        <dbReference type="ChEBI" id="CHEBI:37565"/>
    </ligand>
</feature>
<dbReference type="Gene3D" id="3.90.870.10">
    <property type="entry name" value="DHBP synthase"/>
    <property type="match status" value="1"/>
</dbReference>
<dbReference type="EC" id="4.1.99.12" evidence="20"/>
<evidence type="ECO:0000256" key="8">
    <source>
        <dbReference type="ARBA" id="ARBA00022619"/>
    </source>
</evidence>
<feature type="binding site" evidence="20">
    <location>
        <position position="278"/>
    </location>
    <ligand>
        <name>Zn(2+)</name>
        <dbReference type="ChEBI" id="CHEBI:29105"/>
        <note>catalytic</note>
    </ligand>
</feature>
<feature type="binding site" evidence="20">
    <location>
        <position position="172"/>
    </location>
    <ligand>
        <name>D-ribulose 5-phosphate</name>
        <dbReference type="ChEBI" id="CHEBI:58121"/>
    </ligand>
</feature>
<keyword evidence="17 20" id="KW-0511">Multifunctional enzyme</keyword>
<dbReference type="GO" id="GO:0008270">
    <property type="term" value="F:zinc ion binding"/>
    <property type="evidence" value="ECO:0007669"/>
    <property type="project" value="UniProtKB-UniRule"/>
</dbReference>
<dbReference type="InterPro" id="IPR016299">
    <property type="entry name" value="Riboflavin_synth_RibBA"/>
</dbReference>
<evidence type="ECO:0000256" key="11">
    <source>
        <dbReference type="ARBA" id="ARBA00022801"/>
    </source>
</evidence>
<feature type="binding site" evidence="20">
    <location>
        <begin position="33"/>
        <end position="34"/>
    </location>
    <ligand>
        <name>D-ribulose 5-phosphate</name>
        <dbReference type="ChEBI" id="CHEBI:58121"/>
    </ligand>
</feature>
<evidence type="ECO:0000256" key="7">
    <source>
        <dbReference type="ARBA" id="ARBA00008976"/>
    </source>
</evidence>
<dbReference type="PIRSF" id="PIRSF001259">
    <property type="entry name" value="RibA"/>
    <property type="match status" value="1"/>
</dbReference>
<dbReference type="SUPFAM" id="SSF142695">
    <property type="entry name" value="RibA-like"/>
    <property type="match status" value="1"/>
</dbReference>
<evidence type="ECO:0000256" key="19">
    <source>
        <dbReference type="ARBA" id="ARBA00049295"/>
    </source>
</evidence>
<feature type="domain" description="GTP cyclohydrolase II" evidence="22">
    <location>
        <begin position="216"/>
        <end position="380"/>
    </location>
</feature>
<dbReference type="GO" id="GO:0008686">
    <property type="term" value="F:3,4-dihydroxy-2-butanone-4-phosphate synthase activity"/>
    <property type="evidence" value="ECO:0007669"/>
    <property type="project" value="UniProtKB-UniRule"/>
</dbReference>
<protein>
    <recommendedName>
        <fullName evidence="20">Riboflavin biosynthesis protein RibBA</fullName>
    </recommendedName>
    <domain>
        <recommendedName>
            <fullName evidence="20">3,4-dihydroxy-2-butanone 4-phosphate synthase</fullName>
            <shortName evidence="20">DHBP synthase</shortName>
            <ecNumber evidence="20">4.1.99.12</ecNumber>
        </recommendedName>
    </domain>
    <domain>
        <recommendedName>
            <fullName evidence="20">GTP cyclohydrolase-2</fullName>
            <ecNumber evidence="20">3.5.4.25</ecNumber>
        </recommendedName>
        <alternativeName>
            <fullName evidence="20">GTP cyclohydrolase II</fullName>
        </alternativeName>
    </domain>
</protein>
<dbReference type="AlphaFoldDB" id="B8JEW5"/>
<dbReference type="HAMAP" id="MF_00179">
    <property type="entry name" value="RibA"/>
    <property type="match status" value="1"/>
</dbReference>
<evidence type="ECO:0000256" key="20">
    <source>
        <dbReference type="HAMAP-Rule" id="MF_01283"/>
    </source>
</evidence>
<dbReference type="GO" id="GO:0005525">
    <property type="term" value="F:GTP binding"/>
    <property type="evidence" value="ECO:0007669"/>
    <property type="project" value="UniProtKB-KW"/>
</dbReference>
<evidence type="ECO:0000256" key="6">
    <source>
        <dbReference type="ARBA" id="ARBA00005520"/>
    </source>
</evidence>
<comment type="function">
    <text evidence="18 20">Catalyzes the conversion of GTP to 2,5-diamino-6-ribosylamino-4(3H)-pyrimidinone 5'-phosphate (DARP), formate and pyrophosphate.</text>
</comment>
<dbReference type="Gene3D" id="3.40.50.10990">
    <property type="entry name" value="GTP cyclohydrolase II"/>
    <property type="match status" value="1"/>
</dbReference>
<comment type="similarity">
    <text evidence="6 20">In the N-terminal section; belongs to the DHBP synthase family.</text>
</comment>
<keyword evidence="12 20" id="KW-0862">Zinc</keyword>
<comment type="catalytic activity">
    <reaction evidence="19 20">
        <text>GTP + 4 H2O = 2,5-diamino-6-hydroxy-4-(5-phosphoribosylamino)-pyrimidine + formate + 2 phosphate + 3 H(+)</text>
        <dbReference type="Rhea" id="RHEA:23704"/>
        <dbReference type="ChEBI" id="CHEBI:15377"/>
        <dbReference type="ChEBI" id="CHEBI:15378"/>
        <dbReference type="ChEBI" id="CHEBI:15740"/>
        <dbReference type="ChEBI" id="CHEBI:37565"/>
        <dbReference type="ChEBI" id="CHEBI:43474"/>
        <dbReference type="ChEBI" id="CHEBI:58614"/>
        <dbReference type="EC" id="3.5.4.25"/>
    </reaction>
</comment>
<evidence type="ECO:0000256" key="16">
    <source>
        <dbReference type="ARBA" id="ARBA00023239"/>
    </source>
</evidence>
<dbReference type="CDD" id="cd00641">
    <property type="entry name" value="GTP_cyclohydro2"/>
    <property type="match status" value="1"/>
</dbReference>
<dbReference type="RefSeq" id="WP_012634002.1">
    <property type="nucleotide sequence ID" value="NC_011891.1"/>
</dbReference>
<evidence type="ECO:0000256" key="21">
    <source>
        <dbReference type="SAM" id="MobiDB-lite"/>
    </source>
</evidence>